<dbReference type="InterPro" id="IPR017451">
    <property type="entry name" value="F-box-assoc_interact_dom"/>
</dbReference>
<accession>A0A2N9GB61</accession>
<evidence type="ECO:0000259" key="1">
    <source>
        <dbReference type="SMART" id="SM00256"/>
    </source>
</evidence>
<gene>
    <name evidence="2" type="ORF">FSB_LOCUS24645</name>
</gene>
<dbReference type="InterPro" id="IPR001810">
    <property type="entry name" value="F-box_dom"/>
</dbReference>
<dbReference type="EMBL" id="OIVN01001701">
    <property type="protein sequence ID" value="SPC96763.1"/>
    <property type="molecule type" value="Genomic_DNA"/>
</dbReference>
<reference evidence="2" key="1">
    <citation type="submission" date="2018-02" db="EMBL/GenBank/DDBJ databases">
        <authorList>
            <person name="Cohen D.B."/>
            <person name="Kent A.D."/>
        </authorList>
    </citation>
    <scope>NUCLEOTIDE SEQUENCE</scope>
</reference>
<dbReference type="SUPFAM" id="SSF81383">
    <property type="entry name" value="F-box domain"/>
    <property type="match status" value="1"/>
</dbReference>
<dbReference type="Pfam" id="PF07734">
    <property type="entry name" value="FBA_1"/>
    <property type="match status" value="1"/>
</dbReference>
<sequence>MSQPRRKPKLSSEFIPDDVVFDILTRFPVKSLIRFRCVSKSYNSTITSPIFITKHFNLNQANNHNGYLLYSIDPISRPPLGRFSDREICAVVCNSDRTLTEISRFQIPFPRVKVVGFCNGIFCLYNYRDDTIYLWNQCIKKSKMLATTALTFKTRDAHFNHGLAYHSQNNDFKILRIIWCYGTSTVLPEAAVYTLSTDSWRRVVIPVGSLTQSIHSIPASTDFIFFNGALHCIANTTRGDSFILCFDVNDERFREILLPANRLLFKQLVVFKGSLALVGLAGVLNEEGYICHIWVMRQYGVVESWTRRTVPVNNLEGFSGCTTC</sequence>
<organism evidence="2">
    <name type="scientific">Fagus sylvatica</name>
    <name type="common">Beechnut</name>
    <dbReference type="NCBI Taxonomy" id="28930"/>
    <lineage>
        <taxon>Eukaryota</taxon>
        <taxon>Viridiplantae</taxon>
        <taxon>Streptophyta</taxon>
        <taxon>Embryophyta</taxon>
        <taxon>Tracheophyta</taxon>
        <taxon>Spermatophyta</taxon>
        <taxon>Magnoliopsida</taxon>
        <taxon>eudicotyledons</taxon>
        <taxon>Gunneridae</taxon>
        <taxon>Pentapetalae</taxon>
        <taxon>rosids</taxon>
        <taxon>fabids</taxon>
        <taxon>Fagales</taxon>
        <taxon>Fagaceae</taxon>
        <taxon>Fagus</taxon>
    </lineage>
</organism>
<feature type="domain" description="F-box" evidence="1">
    <location>
        <begin position="15"/>
        <end position="55"/>
    </location>
</feature>
<dbReference type="NCBIfam" id="TIGR01640">
    <property type="entry name" value="F_box_assoc_1"/>
    <property type="match status" value="1"/>
</dbReference>
<dbReference type="InterPro" id="IPR011043">
    <property type="entry name" value="Gal_Oxase/kelch_b-propeller"/>
</dbReference>
<dbReference type="InterPro" id="IPR006527">
    <property type="entry name" value="F-box-assoc_dom_typ1"/>
</dbReference>
<protein>
    <recommendedName>
        <fullName evidence="1">F-box domain-containing protein</fullName>
    </recommendedName>
</protein>
<dbReference type="SMART" id="SM00256">
    <property type="entry name" value="FBOX"/>
    <property type="match status" value="1"/>
</dbReference>
<dbReference type="SUPFAM" id="SSF50965">
    <property type="entry name" value="Galactose oxidase, central domain"/>
    <property type="match status" value="1"/>
</dbReference>
<dbReference type="AlphaFoldDB" id="A0A2N9GB61"/>
<dbReference type="Pfam" id="PF00646">
    <property type="entry name" value="F-box"/>
    <property type="match status" value="1"/>
</dbReference>
<name>A0A2N9GB61_FAGSY</name>
<dbReference type="PANTHER" id="PTHR31672">
    <property type="entry name" value="BNACNNG10540D PROTEIN"/>
    <property type="match status" value="1"/>
</dbReference>
<dbReference type="InterPro" id="IPR036047">
    <property type="entry name" value="F-box-like_dom_sf"/>
</dbReference>
<dbReference type="InterPro" id="IPR050796">
    <property type="entry name" value="SCF_F-box_component"/>
</dbReference>
<dbReference type="CDD" id="cd22157">
    <property type="entry name" value="F-box_AtFBW1-like"/>
    <property type="match status" value="1"/>
</dbReference>
<proteinExistence type="predicted"/>
<dbReference type="PANTHER" id="PTHR31672:SF13">
    <property type="entry name" value="F-BOX PROTEIN CPR30-LIKE"/>
    <property type="match status" value="1"/>
</dbReference>
<evidence type="ECO:0000313" key="2">
    <source>
        <dbReference type="EMBL" id="SPC96763.1"/>
    </source>
</evidence>